<dbReference type="OrthoDB" id="9810477at2"/>
<dbReference type="AlphaFoldDB" id="A0A3D9MWL5"/>
<gene>
    <name evidence="3" type="ORF">DFQ09_104156</name>
</gene>
<dbReference type="SUPFAM" id="SSF51261">
    <property type="entry name" value="Duplicated hybrid motif"/>
    <property type="match status" value="1"/>
</dbReference>
<name>A0A3D9MWL5_9FLAO</name>
<dbReference type="PANTHER" id="PTHR21666:SF268">
    <property type="entry name" value="PEPTIDASE M23 DOMAIN-CONTAINING PROTEIN"/>
    <property type="match status" value="1"/>
</dbReference>
<dbReference type="EMBL" id="QREI01000004">
    <property type="protein sequence ID" value="REE24385.1"/>
    <property type="molecule type" value="Genomic_DNA"/>
</dbReference>
<organism evidence="3 4">
    <name type="scientific">Winogradskyella pacifica</name>
    <dbReference type="NCBI Taxonomy" id="664642"/>
    <lineage>
        <taxon>Bacteria</taxon>
        <taxon>Pseudomonadati</taxon>
        <taxon>Bacteroidota</taxon>
        <taxon>Flavobacteriia</taxon>
        <taxon>Flavobacteriales</taxon>
        <taxon>Flavobacteriaceae</taxon>
        <taxon>Winogradskyella</taxon>
    </lineage>
</organism>
<proteinExistence type="predicted"/>
<dbReference type="Pfam" id="PF01551">
    <property type="entry name" value="Peptidase_M23"/>
    <property type="match status" value="1"/>
</dbReference>
<dbReference type="InterPro" id="IPR003646">
    <property type="entry name" value="SH3-like_bac-type"/>
</dbReference>
<protein>
    <submittedName>
        <fullName evidence="3">Murein DD-endopeptidase MepM/ murein hydrolase activator NlpD</fullName>
    </submittedName>
</protein>
<dbReference type="Proteomes" id="UP000256919">
    <property type="component" value="Unassembled WGS sequence"/>
</dbReference>
<dbReference type="PANTHER" id="PTHR21666">
    <property type="entry name" value="PEPTIDASE-RELATED"/>
    <property type="match status" value="1"/>
</dbReference>
<dbReference type="RefSeq" id="WP_115809999.1">
    <property type="nucleotide sequence ID" value="NZ_QREI01000004.1"/>
</dbReference>
<dbReference type="PROSITE" id="PS51257">
    <property type="entry name" value="PROKAR_LIPOPROTEIN"/>
    <property type="match status" value="1"/>
</dbReference>
<feature type="domain" description="SH3b" evidence="2">
    <location>
        <begin position="320"/>
        <end position="367"/>
    </location>
</feature>
<evidence type="ECO:0000259" key="1">
    <source>
        <dbReference type="Pfam" id="PF01551"/>
    </source>
</evidence>
<evidence type="ECO:0000313" key="3">
    <source>
        <dbReference type="EMBL" id="REE24385.1"/>
    </source>
</evidence>
<dbReference type="CDD" id="cd12797">
    <property type="entry name" value="M23_peptidase"/>
    <property type="match status" value="1"/>
</dbReference>
<reference evidence="3 4" key="1">
    <citation type="submission" date="2018-07" db="EMBL/GenBank/DDBJ databases">
        <title>Genomic Encyclopedia of Type Strains, Phase III (KMG-III): the genomes of soil and plant-associated and newly described type strains.</title>
        <authorList>
            <person name="Whitman W."/>
        </authorList>
    </citation>
    <scope>NUCLEOTIDE SEQUENCE [LARGE SCALE GENOMIC DNA]</scope>
    <source>
        <strain evidence="3 4">CECT 7948</strain>
    </source>
</reference>
<dbReference type="InterPro" id="IPR011055">
    <property type="entry name" value="Dup_hybrid_motif"/>
</dbReference>
<evidence type="ECO:0000313" key="4">
    <source>
        <dbReference type="Proteomes" id="UP000256919"/>
    </source>
</evidence>
<dbReference type="InterPro" id="IPR016047">
    <property type="entry name" value="M23ase_b-sheet_dom"/>
</dbReference>
<accession>A0A3D9MWL5</accession>
<dbReference type="Pfam" id="PF08239">
    <property type="entry name" value="SH3_3"/>
    <property type="match status" value="1"/>
</dbReference>
<sequence length="371" mass="41507">MKSKLITTFIALILVSCKQVQHVSDSITKPSARTIFERDFKNNDSIFQRYKMAYRNAKRNNLQLELPIVLNSKSDTLDFKVLAYTLNLQRGERFKIESHTDSLQLAIDVFMFENDSVISEKVLHSNEPEANRLEFDVTRTGKYKIVILPNLKFSSNFGIILFAEPTLAFPVSGKDNKAIQSFWGASRSSGSRSHQGIDIFAKRGTPVVAATNGFISNTGNRGLGGKQVWLRDGLFGQSLYYAHLDRIAVSEGNRVKTGDTLGFVGNTGNAKTTSPHLHFGIYTSGGAVDPLPFVKQTNPIEIVIIPMLLKGETRLRKNELRAGASVKSKKLQDLEANTQLEILGKTQRWFHVQVNDTLQGFMHESLIKEIE</sequence>
<dbReference type="GO" id="GO:0004222">
    <property type="term" value="F:metalloendopeptidase activity"/>
    <property type="evidence" value="ECO:0007669"/>
    <property type="project" value="TreeGrafter"/>
</dbReference>
<feature type="domain" description="M23ase beta-sheet core" evidence="1">
    <location>
        <begin position="193"/>
        <end position="290"/>
    </location>
</feature>
<dbReference type="Gene3D" id="2.70.70.10">
    <property type="entry name" value="Glucose Permease (Domain IIA)"/>
    <property type="match status" value="1"/>
</dbReference>
<keyword evidence="4" id="KW-1185">Reference proteome</keyword>
<keyword evidence="3" id="KW-0378">Hydrolase</keyword>
<dbReference type="InterPro" id="IPR050570">
    <property type="entry name" value="Cell_wall_metabolism_enzyme"/>
</dbReference>
<comment type="caution">
    <text evidence="3">The sequence shown here is derived from an EMBL/GenBank/DDBJ whole genome shotgun (WGS) entry which is preliminary data.</text>
</comment>
<dbReference type="Gene3D" id="2.30.30.40">
    <property type="entry name" value="SH3 Domains"/>
    <property type="match status" value="1"/>
</dbReference>
<evidence type="ECO:0000259" key="2">
    <source>
        <dbReference type="Pfam" id="PF08239"/>
    </source>
</evidence>